<dbReference type="Pfam" id="PF00270">
    <property type="entry name" value="DEAD"/>
    <property type="match status" value="1"/>
</dbReference>
<dbReference type="GeneID" id="108567461"/>
<evidence type="ECO:0000256" key="6">
    <source>
        <dbReference type="ARBA" id="ARBA00023235"/>
    </source>
</evidence>
<evidence type="ECO:0000256" key="4">
    <source>
        <dbReference type="ARBA" id="ARBA00022806"/>
    </source>
</evidence>
<dbReference type="Pfam" id="PF02889">
    <property type="entry name" value="Sec63"/>
    <property type="match status" value="1"/>
</dbReference>
<dbReference type="Gene3D" id="3.40.50.300">
    <property type="entry name" value="P-loop containing nucleotide triphosphate hydrolases"/>
    <property type="match status" value="2"/>
</dbReference>
<keyword evidence="14" id="KW-1185">Reference proteome</keyword>
<feature type="domain" description="Helicase C-terminal" evidence="13">
    <location>
        <begin position="272"/>
        <end position="460"/>
    </location>
</feature>
<dbReference type="InterPro" id="IPR052247">
    <property type="entry name" value="Meiotic_Crossover_Helicase"/>
</dbReference>
<feature type="region of interest" description="Disordered" evidence="11">
    <location>
        <begin position="1358"/>
        <end position="1378"/>
    </location>
</feature>
<keyword evidence="2" id="KW-0547">Nucleotide-binding</keyword>
<dbReference type="SUPFAM" id="SSF46785">
    <property type="entry name" value="Winged helix' DNA-binding domain"/>
    <property type="match status" value="1"/>
</dbReference>
<dbReference type="Pfam" id="PF23445">
    <property type="entry name" value="WHD_SNRNP200"/>
    <property type="match status" value="1"/>
</dbReference>
<comment type="catalytic activity">
    <reaction evidence="8">
        <text>Couples ATP hydrolysis with the unwinding of duplex DNA by translocating in the 3'-5' direction.</text>
        <dbReference type="EC" id="5.6.2.4"/>
    </reaction>
</comment>
<dbReference type="SUPFAM" id="SSF158702">
    <property type="entry name" value="Sec63 N-terminal domain-like"/>
    <property type="match status" value="1"/>
</dbReference>
<keyword evidence="6" id="KW-0413">Isomerase</keyword>
<evidence type="ECO:0000256" key="7">
    <source>
        <dbReference type="ARBA" id="ARBA00023254"/>
    </source>
</evidence>
<reference evidence="15" key="1">
    <citation type="submission" date="2025-08" db="UniProtKB">
        <authorList>
            <consortium name="RefSeq"/>
        </authorList>
    </citation>
    <scope>IDENTIFICATION</scope>
    <source>
        <tissue evidence="15">Whole Larva</tissue>
    </source>
</reference>
<dbReference type="CDD" id="cd18795">
    <property type="entry name" value="SF2_C_Ski2"/>
    <property type="match status" value="1"/>
</dbReference>
<keyword evidence="4 15" id="KW-0347">Helicase</keyword>
<dbReference type="GO" id="GO:0004386">
    <property type="term" value="F:helicase activity"/>
    <property type="evidence" value="ECO:0007669"/>
    <property type="project" value="UniProtKB-KW"/>
</dbReference>
<evidence type="ECO:0000313" key="15">
    <source>
        <dbReference type="RefSeq" id="XP_017783444.1"/>
    </source>
</evidence>
<dbReference type="InterPro" id="IPR036388">
    <property type="entry name" value="WH-like_DNA-bd_sf"/>
</dbReference>
<dbReference type="InterPro" id="IPR001650">
    <property type="entry name" value="Helicase_C-like"/>
</dbReference>
<dbReference type="RefSeq" id="XP_017783444.1">
    <property type="nucleotide sequence ID" value="XM_017927955.1"/>
</dbReference>
<evidence type="ECO:0000256" key="9">
    <source>
        <dbReference type="ARBA" id="ARBA00034808"/>
    </source>
</evidence>
<proteinExistence type="inferred from homology"/>
<evidence type="ECO:0000256" key="11">
    <source>
        <dbReference type="SAM" id="MobiDB-lite"/>
    </source>
</evidence>
<protein>
    <recommendedName>
        <fullName evidence="9">DNA 3'-5' helicase</fullName>
        <ecNumber evidence="9">5.6.2.4</ecNumber>
    </recommendedName>
</protein>
<comment type="similarity">
    <text evidence="1">Belongs to the helicase family. SKI2 subfamily.</text>
</comment>
<dbReference type="InterPro" id="IPR027417">
    <property type="entry name" value="P-loop_NTPase"/>
</dbReference>
<evidence type="ECO:0000259" key="12">
    <source>
        <dbReference type="PROSITE" id="PS51192"/>
    </source>
</evidence>
<evidence type="ECO:0000256" key="5">
    <source>
        <dbReference type="ARBA" id="ARBA00022840"/>
    </source>
</evidence>
<keyword evidence="3" id="KW-0378">Hydrolase</keyword>
<dbReference type="InterPro" id="IPR004179">
    <property type="entry name" value="Sec63-dom"/>
</dbReference>
<dbReference type="Proteomes" id="UP000695000">
    <property type="component" value="Unplaced"/>
</dbReference>
<dbReference type="PROSITE" id="PS51194">
    <property type="entry name" value="HELICASE_CTER"/>
    <property type="match status" value="1"/>
</dbReference>
<dbReference type="InterPro" id="IPR036390">
    <property type="entry name" value="WH_DNA-bd_sf"/>
</dbReference>
<dbReference type="SMART" id="SM00490">
    <property type="entry name" value="HELICc"/>
    <property type="match status" value="1"/>
</dbReference>
<feature type="domain" description="Helicase ATP-binding" evidence="12">
    <location>
        <begin position="51"/>
        <end position="234"/>
    </location>
</feature>
<evidence type="ECO:0000256" key="10">
    <source>
        <dbReference type="ARBA" id="ARBA00048988"/>
    </source>
</evidence>
<evidence type="ECO:0000256" key="2">
    <source>
        <dbReference type="ARBA" id="ARBA00022741"/>
    </source>
</evidence>
<dbReference type="EC" id="5.6.2.4" evidence="9"/>
<dbReference type="Pfam" id="PF00271">
    <property type="entry name" value="Helicase_C"/>
    <property type="match status" value="1"/>
</dbReference>
<accession>A0ABM1N9E4</accession>
<name>A0ABM1N9E4_NICVS</name>
<gene>
    <name evidence="15" type="primary">LOC108567461</name>
</gene>
<evidence type="ECO:0000256" key="3">
    <source>
        <dbReference type="ARBA" id="ARBA00022801"/>
    </source>
</evidence>
<evidence type="ECO:0000256" key="8">
    <source>
        <dbReference type="ARBA" id="ARBA00034617"/>
    </source>
</evidence>
<dbReference type="Gene3D" id="1.10.10.10">
    <property type="entry name" value="Winged helix-like DNA-binding domain superfamily/Winged helix DNA-binding domain"/>
    <property type="match status" value="1"/>
</dbReference>
<dbReference type="SMART" id="SM00973">
    <property type="entry name" value="Sec63"/>
    <property type="match status" value="1"/>
</dbReference>
<evidence type="ECO:0000313" key="14">
    <source>
        <dbReference type="Proteomes" id="UP000695000"/>
    </source>
</evidence>
<evidence type="ECO:0000259" key="13">
    <source>
        <dbReference type="PROSITE" id="PS51194"/>
    </source>
</evidence>
<dbReference type="PANTHER" id="PTHR47835:SF3">
    <property type="entry name" value="HELICASE FOR MEIOSIS 1"/>
    <property type="match status" value="1"/>
</dbReference>
<evidence type="ECO:0000256" key="1">
    <source>
        <dbReference type="ARBA" id="ARBA00010140"/>
    </source>
</evidence>
<keyword evidence="5" id="KW-0067">ATP-binding</keyword>
<dbReference type="SMART" id="SM00487">
    <property type="entry name" value="DEXDc"/>
    <property type="match status" value="1"/>
</dbReference>
<dbReference type="PANTHER" id="PTHR47835">
    <property type="entry name" value="HFM1, ATP DEPENDENT DNA HELICASE HOMOLOG"/>
    <property type="match status" value="1"/>
</dbReference>
<dbReference type="InterPro" id="IPR057842">
    <property type="entry name" value="WH_MER3"/>
</dbReference>
<comment type="catalytic activity">
    <reaction evidence="10">
        <text>ATP + H2O = ADP + phosphate + H(+)</text>
        <dbReference type="Rhea" id="RHEA:13065"/>
        <dbReference type="ChEBI" id="CHEBI:15377"/>
        <dbReference type="ChEBI" id="CHEBI:15378"/>
        <dbReference type="ChEBI" id="CHEBI:30616"/>
        <dbReference type="ChEBI" id="CHEBI:43474"/>
        <dbReference type="ChEBI" id="CHEBI:456216"/>
        <dbReference type="EC" id="5.6.2.4"/>
    </reaction>
</comment>
<dbReference type="PROSITE" id="PS51192">
    <property type="entry name" value="HELICASE_ATP_BIND_1"/>
    <property type="match status" value="1"/>
</dbReference>
<sequence length="1581" mass="180905">MEQRENADGFPLVEKTFEANTLVPIERVPRQYQSVFSHYMYFNRIQSEVFQSVFETDESILVSAPTGCGKTVIFELAIVKFLNDLEGDTSHSNFKIVYVAPMKAICEERLLDWHKKFSPLGLQCITATGDSDNITFSSLLNHNLIITTPEKWDSLTRNWRTHMNFVRKVVLFMIDEVHLLNDESRGPTLEAIVSRMKTIQVEIQNQIRFVAVSATVPNVEDVSEWIKTKSKSAKCFSFSDETRPVKLTKIVLGYHFNPSSTYFKFDIMLNYKLQSILMQYSNRRPTLIFCSTRKSVEMTSKHLVQNLSIRLNDAQKQVLERAANKLVEKTVKETLIYGVAVHHAGLLPESRHSIQELFRNGDLPVLVTTSTLAMGVNLPAHLVIIKSTKQYIKGEYRDYSESSLLQMMGRAGRPQYDSTATAVILTSSVDKAKFERMIGGTQPVESGLHNSLTEHLNAEIVLRTITDIGVAMEWLTSTFLYIRAKKNPRHYGFAFGLSPTQIDAKLLEVCQISINKLAKHGMISMLYNVSISPTKNGCLMAKYYLHFETMKLFQEVSGSETLQQILALISRCHEFSDMCLRGNDKKTLNLLNKCKNRETIRFPLSGKIKNLDMKINCLIQAIFGCLEIVETSLLSEVQKIMKIGERVSNCLAEFLESNQKCFSALHSALILAKCFSAKLWENSPYVSRQLTGIGPVMSTNLVAAGKTTFQAILDTNPRHLETIMHRKYPQGDNIYSQVEHLPQYELCLEEIKVSERKSRVRIRIFLKNSGKVKNKLTMYHESVMNLLIGDEDNNIFLNEKYTHSCLIQHTEIVKELLENFESETVLNAHFFSENWVGIDSNAKLYLFCSPPTPEVTNKKSKATSIVKSQSVKEALKEKVGNSNAKRFIDQYYQVIKNPTSKTPKKVIKPAVLTNNKEADNVETATVVKRIETYKSKSDEDECKLLMEEDDNFDSFDLDVLEEKLLESSNNGTEEIIEVEEREFEEPQKLNVISNILIQKPAENPTKLAKCVLEDSFSETSTKLETSGYCSIPSNVDINPSNLHEFKSDVQHSIDESLFNPNAIASNLNTLRSQFLSKGFLPKFDVKATPRANDLSLNSVSNHSKFVLQKNDNNQIPTKQDSRYDTFGGFEEHPKMSGRFNESALDMQLKKYDFPRKNISMKMNSVQTGERSGRKADRRFQEIRKTLDFENSLYNDSSNVNIKEAFALKPKKRLIHESDFCSTEPDSTESSYNVVEVLNPKKSKANVSAWSDVKKNIKWSSPLVTSKYSPNFKSPIFNLTERIIDDRPVMNRLKVPTNVVDFPVSDRQCDYASSASGTQTRMFDKFSDLLSHSFMESLERNSGASKCCYQKDLASYVETSERSKRKREPEDYEDSMHTEELSKVDDDDIEFSFQQMYDENETSVLDRSEEFLDKSLEVQFNEADFNATIGKEMKTNMIKREDVFESVPNKQCNYTESHMNETQYPIPRYIRNPSYGQVNLYGNVPMMYGRTHNMREETIVRPSMLGDGYIQGGMMEGPPLQPPPPQFPYYFQNPMDYYNMMHPQYAYPGNQPYVNPNIPGCSDWYNSPRPRYFDPNNDRQNM</sequence>
<keyword evidence="7" id="KW-0469">Meiosis</keyword>
<dbReference type="InterPro" id="IPR014001">
    <property type="entry name" value="Helicase_ATP-bd"/>
</dbReference>
<organism evidence="14 15">
    <name type="scientific">Nicrophorus vespilloides</name>
    <name type="common">Boreal carrion beetle</name>
    <dbReference type="NCBI Taxonomy" id="110193"/>
    <lineage>
        <taxon>Eukaryota</taxon>
        <taxon>Metazoa</taxon>
        <taxon>Ecdysozoa</taxon>
        <taxon>Arthropoda</taxon>
        <taxon>Hexapoda</taxon>
        <taxon>Insecta</taxon>
        <taxon>Pterygota</taxon>
        <taxon>Neoptera</taxon>
        <taxon>Endopterygota</taxon>
        <taxon>Coleoptera</taxon>
        <taxon>Polyphaga</taxon>
        <taxon>Staphyliniformia</taxon>
        <taxon>Silphidae</taxon>
        <taxon>Nicrophorinae</taxon>
        <taxon>Nicrophorus</taxon>
    </lineage>
</organism>
<dbReference type="InterPro" id="IPR011545">
    <property type="entry name" value="DEAD/DEAH_box_helicase_dom"/>
</dbReference>
<dbReference type="Gene3D" id="1.10.3380.10">
    <property type="entry name" value="Sec63 N-terminal domain-like domain"/>
    <property type="match status" value="1"/>
</dbReference>
<dbReference type="SUPFAM" id="SSF52540">
    <property type="entry name" value="P-loop containing nucleoside triphosphate hydrolases"/>
    <property type="match status" value="1"/>
</dbReference>